<feature type="coiled-coil region" evidence="1">
    <location>
        <begin position="602"/>
        <end position="662"/>
    </location>
</feature>
<proteinExistence type="predicted"/>
<keyword evidence="4" id="KW-1185">Reference proteome</keyword>
<evidence type="ECO:0000313" key="3">
    <source>
        <dbReference type="EMBL" id="RNL86337.1"/>
    </source>
</evidence>
<accession>A0A3N0EEZ1</accession>
<comment type="caution">
    <text evidence="3">The sequence shown here is derived from an EMBL/GenBank/DDBJ whole genome shotgun (WGS) entry which is preliminary data.</text>
</comment>
<sequence>MLDQKDNNLHQAEENAATGRTEGEEKEIAVDNTAAPDTESGAEEHKTEEVEDNDAGQATPAAIEVNEEEVLNEIDESNAEDAEDEDNAKRHSIPILDYHAMSLDKLAEELEKLIKREKVQAIKEHVDGIKYEFDLKFQDLLEEKKEEFLNDGGNEIDFRYNPPVRQRFLNAYGDYKDKRNQYYQNLEQNLKSNLNKRLEIIEELKGLINVEENINTTYKHFKELQDRWKVAGPIPRVNYNDVWRTYQHHVERFYDFLDINRDLRDLDFRHNLEEKEKLIARAEQLAEISDVNTAFRELQSLHKIWKEDIGPVDREHREDVWDRFSAATKVIHEKRQEYFKNMDEIHEQNLQKKEEIIAQINAIAQNKVSSHNQWQRQIKEIEALREAFFNAGRVPRKVNEEVWAAFKTAVRTFNRNKNEFYKNLKKDQHENLAKKQELIKIAQENKDSDDWEVVTPLMKKIQSDWKKIGHVPRKYSDKIWNEFKAACNHYFDRLHQHRDEGNKDEMEAYKGKEALLDELKEFQLTGDHQDDLETVKEFISQWRSYGRVPYYKRSIESKFNKIIDALFKKLDVAKRDIELIKYGNKLEQLANSDQDNLIDNEMIFIRRKIDEVKGEIRQLENNLQFINADETNPIVREVNKNIDKHKETLALWKAKLKQLREMD</sequence>
<dbReference type="EMBL" id="RJTM01000081">
    <property type="protein sequence ID" value="RNL86337.1"/>
    <property type="molecule type" value="Genomic_DNA"/>
</dbReference>
<organism evidence="3 4">
    <name type="scientific">Sinomicrobium pectinilyticum</name>
    <dbReference type="NCBI Taxonomy" id="1084421"/>
    <lineage>
        <taxon>Bacteria</taxon>
        <taxon>Pseudomonadati</taxon>
        <taxon>Bacteroidota</taxon>
        <taxon>Flavobacteriia</taxon>
        <taxon>Flavobacteriales</taxon>
        <taxon>Flavobacteriaceae</taxon>
        <taxon>Sinomicrobium</taxon>
    </lineage>
</organism>
<keyword evidence="1" id="KW-0175">Coiled coil</keyword>
<dbReference type="InterPro" id="IPR007139">
    <property type="entry name" value="DUF349"/>
</dbReference>
<dbReference type="AlphaFoldDB" id="A0A3N0EEZ1"/>
<dbReference type="RefSeq" id="WP_123216152.1">
    <property type="nucleotide sequence ID" value="NZ_RJTM01000081.1"/>
</dbReference>
<feature type="region of interest" description="Disordered" evidence="2">
    <location>
        <begin position="1"/>
        <end position="67"/>
    </location>
</feature>
<gene>
    <name evidence="3" type="ORF">ED312_11440</name>
</gene>
<name>A0A3N0EEZ1_SINP1</name>
<evidence type="ECO:0000256" key="2">
    <source>
        <dbReference type="SAM" id="MobiDB-lite"/>
    </source>
</evidence>
<evidence type="ECO:0000313" key="4">
    <source>
        <dbReference type="Proteomes" id="UP000267469"/>
    </source>
</evidence>
<evidence type="ECO:0000256" key="1">
    <source>
        <dbReference type="SAM" id="Coils"/>
    </source>
</evidence>
<dbReference type="Proteomes" id="UP000267469">
    <property type="component" value="Unassembled WGS sequence"/>
</dbReference>
<reference evidence="3 4" key="1">
    <citation type="submission" date="2018-10" db="EMBL/GenBank/DDBJ databases">
        <title>Sinomicrobium pectinilyticum sp. nov., a pectinase-producing bacterium isolated from alkaline and saline soil, and emended description of the genus Sinomicrobium.</title>
        <authorList>
            <person name="Cheng B."/>
            <person name="Li C."/>
            <person name="Lai Q."/>
            <person name="Du M."/>
            <person name="Shao Z."/>
            <person name="Xu P."/>
            <person name="Yang C."/>
        </authorList>
    </citation>
    <scope>NUCLEOTIDE SEQUENCE [LARGE SCALE GENOMIC DNA]</scope>
    <source>
        <strain evidence="3 4">5DNS001</strain>
    </source>
</reference>
<protein>
    <submittedName>
        <fullName evidence="3">DUF349 domain-containing protein</fullName>
    </submittedName>
</protein>
<feature type="compositionally biased region" description="Basic and acidic residues" evidence="2">
    <location>
        <begin position="1"/>
        <end position="13"/>
    </location>
</feature>
<dbReference type="Pfam" id="PF03993">
    <property type="entry name" value="DUF349"/>
    <property type="match status" value="5"/>
</dbReference>
<dbReference type="OrthoDB" id="5422202at2"/>